<keyword evidence="1" id="KW-0812">Transmembrane</keyword>
<dbReference type="Proteomes" id="UP000036097">
    <property type="component" value="Unassembled WGS sequence"/>
</dbReference>
<feature type="transmembrane region" description="Helical" evidence="1">
    <location>
        <begin position="12"/>
        <end position="34"/>
    </location>
</feature>
<organism evidence="2 3">
    <name type="scientific">Photobacterium aquae</name>
    <dbReference type="NCBI Taxonomy" id="1195763"/>
    <lineage>
        <taxon>Bacteria</taxon>
        <taxon>Pseudomonadati</taxon>
        <taxon>Pseudomonadota</taxon>
        <taxon>Gammaproteobacteria</taxon>
        <taxon>Vibrionales</taxon>
        <taxon>Vibrionaceae</taxon>
        <taxon>Photobacterium</taxon>
    </lineage>
</organism>
<keyword evidence="1" id="KW-1133">Transmembrane helix</keyword>
<proteinExistence type="predicted"/>
<keyword evidence="1" id="KW-0472">Membrane</keyword>
<dbReference type="PATRIC" id="fig|1195763.3.peg.467"/>
<feature type="transmembrane region" description="Helical" evidence="1">
    <location>
        <begin position="40"/>
        <end position="62"/>
    </location>
</feature>
<name>A0A0J1HBL2_9GAMM</name>
<dbReference type="EMBL" id="LDOT01000002">
    <property type="protein sequence ID" value="KLV09026.1"/>
    <property type="molecule type" value="Genomic_DNA"/>
</dbReference>
<evidence type="ECO:0000313" key="2">
    <source>
        <dbReference type="EMBL" id="KLV09026.1"/>
    </source>
</evidence>
<dbReference type="OrthoDB" id="9856513at2"/>
<dbReference type="RefSeq" id="WP_047877187.1">
    <property type="nucleotide sequence ID" value="NZ_LDOT01000002.1"/>
</dbReference>
<comment type="caution">
    <text evidence="2">The sequence shown here is derived from an EMBL/GenBank/DDBJ whole genome shotgun (WGS) entry which is preliminary data.</text>
</comment>
<accession>A0A0J1HBL2</accession>
<sequence length="144" mass="16068">MEFISATPESELYALSLYKLLGSVSCLVLFTVSILNKKSLFNATVKTSFLAAFFMFLSYSVAERFHTMTIVNNHISFNFIWSALDETIEADDISAVTFGIRGKGKHCYISVNTHSGEKYQSVTLAKDTDICKTTRTALIERLGL</sequence>
<evidence type="ECO:0000256" key="1">
    <source>
        <dbReference type="SAM" id="Phobius"/>
    </source>
</evidence>
<protein>
    <submittedName>
        <fullName evidence="2">Uncharacterized protein</fullName>
    </submittedName>
</protein>
<gene>
    <name evidence="2" type="ORF">ABT56_02155</name>
</gene>
<reference evidence="2 3" key="1">
    <citation type="submission" date="2015-05" db="EMBL/GenBank/DDBJ databases">
        <title>Photobacterium galathea sp. nov.</title>
        <authorList>
            <person name="Machado H."/>
            <person name="Gram L."/>
        </authorList>
    </citation>
    <scope>NUCLEOTIDE SEQUENCE [LARGE SCALE GENOMIC DNA]</scope>
    <source>
        <strain evidence="2 3">CGMCC 1.12159</strain>
    </source>
</reference>
<evidence type="ECO:0000313" key="3">
    <source>
        <dbReference type="Proteomes" id="UP000036097"/>
    </source>
</evidence>
<keyword evidence="3" id="KW-1185">Reference proteome</keyword>
<dbReference type="AlphaFoldDB" id="A0A0J1HBL2"/>